<sequence>MSLPLTRRHILALLAGGAASTALSRPSLSNNLGLGQMEMKEGYDSITSPLDAAMSSSPLLSSGTIEATERALAKYQELAAQGGWPQVTGNERLQLGDDNADVVSLRQRLVASGDLAPSLGRSPVFDSYLDGAVMRFQARHGIEASGVVGDTSRAALAIPIDVRVKQLQMNIVRLREMGSLGSRYMMMNIPATEVEAVSNGVVEQRHNTVIGKPDRPSPILSTVVQNVNFNPFWTVPLSIIKKDLIPLMQKDPGYLTEHHIRIYTPTGQEILASQIDWNTDEATRMRFTQDPGFDNSLGQVRINIANQYGVYMHDTPEKSVFGSEYHFDSSGCARVQDVRDLCAWILQGTEYTRDRIDEVIRSGARTTATPTAKVPVFWIYVTAWATPEGLVEFRDDVYNKDGYANLAVVTNDDNG</sequence>
<comment type="pathway">
    <text evidence="1 7">Cell wall biogenesis; peptidoglycan biosynthesis.</text>
</comment>
<evidence type="ECO:0000313" key="10">
    <source>
        <dbReference type="Proteomes" id="UP001156882"/>
    </source>
</evidence>
<dbReference type="SUPFAM" id="SSF141523">
    <property type="entry name" value="L,D-transpeptidase catalytic domain-like"/>
    <property type="match status" value="1"/>
</dbReference>
<organism evidence="9 10">
    <name type="scientific">Labrys miyagiensis</name>
    <dbReference type="NCBI Taxonomy" id="346912"/>
    <lineage>
        <taxon>Bacteria</taxon>
        <taxon>Pseudomonadati</taxon>
        <taxon>Pseudomonadota</taxon>
        <taxon>Alphaproteobacteria</taxon>
        <taxon>Hyphomicrobiales</taxon>
        <taxon>Xanthobacteraceae</taxon>
        <taxon>Labrys</taxon>
    </lineage>
</organism>
<dbReference type="SUPFAM" id="SSF47090">
    <property type="entry name" value="PGBD-like"/>
    <property type="match status" value="1"/>
</dbReference>
<reference evidence="10" key="1">
    <citation type="journal article" date="2019" name="Int. J. Syst. Evol. Microbiol.">
        <title>The Global Catalogue of Microorganisms (GCM) 10K type strain sequencing project: providing services to taxonomists for standard genome sequencing and annotation.</title>
        <authorList>
            <consortium name="The Broad Institute Genomics Platform"/>
            <consortium name="The Broad Institute Genome Sequencing Center for Infectious Disease"/>
            <person name="Wu L."/>
            <person name="Ma J."/>
        </authorList>
    </citation>
    <scope>NUCLEOTIDE SEQUENCE [LARGE SCALE GENOMIC DNA]</scope>
    <source>
        <strain evidence="10">NBRC 101365</strain>
    </source>
</reference>
<dbReference type="RefSeq" id="WP_284313071.1">
    <property type="nucleotide sequence ID" value="NZ_BSPC01000026.1"/>
</dbReference>
<dbReference type="InterPro" id="IPR036366">
    <property type="entry name" value="PGBDSf"/>
</dbReference>
<keyword evidence="4 7" id="KW-0133">Cell shape</keyword>
<comment type="similarity">
    <text evidence="2">Belongs to the YkuD family.</text>
</comment>
<dbReference type="PANTHER" id="PTHR41533:SF1">
    <property type="entry name" value="L,D-TRANSPEPTIDASE YCBB-RELATED"/>
    <property type="match status" value="1"/>
</dbReference>
<evidence type="ECO:0000256" key="2">
    <source>
        <dbReference type="ARBA" id="ARBA00005992"/>
    </source>
</evidence>
<dbReference type="InterPro" id="IPR036365">
    <property type="entry name" value="PGBD-like_sf"/>
</dbReference>
<keyword evidence="5 7" id="KW-0573">Peptidoglycan synthesis</keyword>
<dbReference type="InterPro" id="IPR002477">
    <property type="entry name" value="Peptidoglycan-bd-like"/>
</dbReference>
<dbReference type="Pfam" id="PF01471">
    <property type="entry name" value="PG_binding_1"/>
    <property type="match status" value="1"/>
</dbReference>
<dbReference type="Proteomes" id="UP001156882">
    <property type="component" value="Unassembled WGS sequence"/>
</dbReference>
<name>A0ABQ6CI25_9HYPH</name>
<feature type="active site" description="Nucleophile" evidence="7">
    <location>
        <position position="332"/>
    </location>
</feature>
<dbReference type="InterPro" id="IPR005490">
    <property type="entry name" value="LD_TPept_cat_dom"/>
</dbReference>
<evidence type="ECO:0000256" key="1">
    <source>
        <dbReference type="ARBA" id="ARBA00004752"/>
    </source>
</evidence>
<dbReference type="InterPro" id="IPR038063">
    <property type="entry name" value="Transpep_catalytic_dom"/>
</dbReference>
<proteinExistence type="inferred from homology"/>
<evidence type="ECO:0000256" key="5">
    <source>
        <dbReference type="ARBA" id="ARBA00022984"/>
    </source>
</evidence>
<keyword evidence="6 7" id="KW-0961">Cell wall biogenesis/degradation</keyword>
<dbReference type="CDD" id="cd16913">
    <property type="entry name" value="YkuD_like"/>
    <property type="match status" value="1"/>
</dbReference>
<gene>
    <name evidence="9" type="ORF">GCM10007874_30140</name>
</gene>
<evidence type="ECO:0000313" key="9">
    <source>
        <dbReference type="EMBL" id="GLS19997.1"/>
    </source>
</evidence>
<evidence type="ECO:0000256" key="6">
    <source>
        <dbReference type="ARBA" id="ARBA00023316"/>
    </source>
</evidence>
<keyword evidence="3" id="KW-0808">Transferase</keyword>
<keyword evidence="10" id="KW-1185">Reference proteome</keyword>
<evidence type="ECO:0000256" key="3">
    <source>
        <dbReference type="ARBA" id="ARBA00022679"/>
    </source>
</evidence>
<dbReference type="Pfam" id="PF03734">
    <property type="entry name" value="YkuD"/>
    <property type="match status" value="1"/>
</dbReference>
<dbReference type="PROSITE" id="PS52029">
    <property type="entry name" value="LD_TPASE"/>
    <property type="match status" value="1"/>
</dbReference>
<evidence type="ECO:0000259" key="8">
    <source>
        <dbReference type="PROSITE" id="PS52029"/>
    </source>
</evidence>
<evidence type="ECO:0000256" key="7">
    <source>
        <dbReference type="PROSITE-ProRule" id="PRU01373"/>
    </source>
</evidence>
<feature type="domain" description="L,D-TPase catalytic" evidence="8">
    <location>
        <begin position="183"/>
        <end position="354"/>
    </location>
</feature>
<dbReference type="Gene3D" id="2.40.440.10">
    <property type="entry name" value="L,D-transpeptidase catalytic domain-like"/>
    <property type="match status" value="1"/>
</dbReference>
<dbReference type="PANTHER" id="PTHR41533">
    <property type="entry name" value="L,D-TRANSPEPTIDASE HI_1667-RELATED"/>
    <property type="match status" value="1"/>
</dbReference>
<evidence type="ECO:0000256" key="4">
    <source>
        <dbReference type="ARBA" id="ARBA00022960"/>
    </source>
</evidence>
<protein>
    <submittedName>
        <fullName evidence="9">Amidase</fullName>
    </submittedName>
</protein>
<dbReference type="EMBL" id="BSPC01000026">
    <property type="protein sequence ID" value="GLS19997.1"/>
    <property type="molecule type" value="Genomic_DNA"/>
</dbReference>
<dbReference type="Gene3D" id="1.10.101.10">
    <property type="entry name" value="PGBD-like superfamily/PGBD"/>
    <property type="match status" value="1"/>
</dbReference>
<dbReference type="InterPro" id="IPR052905">
    <property type="entry name" value="LD-transpeptidase_YkuD-like"/>
</dbReference>
<accession>A0ABQ6CI25</accession>
<comment type="caution">
    <text evidence="9">The sequence shown here is derived from an EMBL/GenBank/DDBJ whole genome shotgun (WGS) entry which is preliminary data.</text>
</comment>
<feature type="active site" description="Proton donor/acceptor" evidence="7">
    <location>
        <position position="313"/>
    </location>
</feature>